<dbReference type="RefSeq" id="XP_066931676.1">
    <property type="nucleotide sequence ID" value="XM_067075575.1"/>
</dbReference>
<reference evidence="12" key="1">
    <citation type="submission" date="2021-01" db="UniProtKB">
        <authorList>
            <consortium name="EnsemblMetazoa"/>
        </authorList>
    </citation>
    <scope>IDENTIFICATION</scope>
</reference>
<keyword evidence="6" id="KW-0378">Hydrolase</keyword>
<keyword evidence="7" id="KW-0269">Exonuclease</keyword>
<dbReference type="AlphaFoldDB" id="A0A7M5WWK9"/>
<evidence type="ECO:0000256" key="2">
    <source>
        <dbReference type="ARBA" id="ARBA00010489"/>
    </source>
</evidence>
<dbReference type="FunFam" id="3.30.420.10:FF:000007">
    <property type="entry name" value="Interferon-stimulated exonuclease gene 20"/>
    <property type="match status" value="1"/>
</dbReference>
<keyword evidence="13" id="KW-1185">Reference proteome</keyword>
<evidence type="ECO:0000259" key="11">
    <source>
        <dbReference type="SMART" id="SM00479"/>
    </source>
</evidence>
<dbReference type="Proteomes" id="UP000594262">
    <property type="component" value="Unplaced"/>
</dbReference>
<dbReference type="InterPro" id="IPR047021">
    <property type="entry name" value="REXO1/3/4-like"/>
</dbReference>
<dbReference type="OrthoDB" id="16516at2759"/>
<dbReference type="GO" id="GO:0005634">
    <property type="term" value="C:nucleus"/>
    <property type="evidence" value="ECO:0007669"/>
    <property type="project" value="UniProtKB-SubCell"/>
</dbReference>
<evidence type="ECO:0000256" key="6">
    <source>
        <dbReference type="ARBA" id="ARBA00022801"/>
    </source>
</evidence>
<accession>A0A7M5WWK9</accession>
<comment type="function">
    <text evidence="9">Exoribonuclease involved in ribosome biosynthesis. Involved in the processing of ITS1, the internal transcribed spacer localized between the 18S and 5.8S rRNAs.</text>
</comment>
<dbReference type="GO" id="GO:0008408">
    <property type="term" value="F:3'-5' exonuclease activity"/>
    <property type="evidence" value="ECO:0007669"/>
    <property type="project" value="InterPro"/>
</dbReference>
<feature type="region of interest" description="Disordered" evidence="10">
    <location>
        <begin position="1"/>
        <end position="23"/>
    </location>
</feature>
<keyword evidence="4" id="KW-0698">rRNA processing</keyword>
<keyword evidence="5" id="KW-0540">Nuclease</keyword>
<protein>
    <recommendedName>
        <fullName evidence="3">RNA exonuclease 4</fullName>
    </recommendedName>
</protein>
<dbReference type="CDD" id="cd06144">
    <property type="entry name" value="REX4_like"/>
    <property type="match status" value="1"/>
</dbReference>
<feature type="domain" description="Exonuclease" evidence="11">
    <location>
        <begin position="36"/>
        <end position="199"/>
    </location>
</feature>
<comment type="subcellular location">
    <subcellularLocation>
        <location evidence="1">Nucleus</location>
    </subcellularLocation>
</comment>
<evidence type="ECO:0000313" key="12">
    <source>
        <dbReference type="EnsemblMetazoa" id="CLYHEMP014300.1"/>
    </source>
</evidence>
<name>A0A7M5WWK9_9CNID</name>
<dbReference type="InterPro" id="IPR013520">
    <property type="entry name" value="Ribonucl_H"/>
</dbReference>
<dbReference type="InterPro" id="IPR012337">
    <property type="entry name" value="RNaseH-like_sf"/>
</dbReference>
<evidence type="ECO:0000256" key="7">
    <source>
        <dbReference type="ARBA" id="ARBA00022839"/>
    </source>
</evidence>
<evidence type="ECO:0000256" key="5">
    <source>
        <dbReference type="ARBA" id="ARBA00022722"/>
    </source>
</evidence>
<evidence type="ECO:0000256" key="8">
    <source>
        <dbReference type="ARBA" id="ARBA00023242"/>
    </source>
</evidence>
<dbReference type="Pfam" id="PF00929">
    <property type="entry name" value="RNase_T"/>
    <property type="match status" value="1"/>
</dbReference>
<evidence type="ECO:0000256" key="4">
    <source>
        <dbReference type="ARBA" id="ARBA00022552"/>
    </source>
</evidence>
<dbReference type="PANTHER" id="PTHR12801">
    <property type="entry name" value="RNA EXONUCLEASE REXO1 / RECO3 FAMILY MEMBER-RELATED"/>
    <property type="match status" value="1"/>
</dbReference>
<dbReference type="SMART" id="SM00479">
    <property type="entry name" value="EXOIII"/>
    <property type="match status" value="1"/>
</dbReference>
<dbReference type="SUPFAM" id="SSF53098">
    <property type="entry name" value="Ribonuclease H-like"/>
    <property type="match status" value="1"/>
</dbReference>
<evidence type="ECO:0000313" key="13">
    <source>
        <dbReference type="Proteomes" id="UP000594262"/>
    </source>
</evidence>
<evidence type="ECO:0000256" key="1">
    <source>
        <dbReference type="ARBA" id="ARBA00004123"/>
    </source>
</evidence>
<keyword evidence="8" id="KW-0539">Nucleus</keyword>
<dbReference type="Gene3D" id="3.30.420.10">
    <property type="entry name" value="Ribonuclease H-like superfamily/Ribonuclease H"/>
    <property type="match status" value="1"/>
</dbReference>
<proteinExistence type="inferred from homology"/>
<dbReference type="InterPro" id="IPR037431">
    <property type="entry name" value="REX4_DEDDh_dom"/>
</dbReference>
<dbReference type="EnsemblMetazoa" id="CLYHEMT014300.1">
    <property type="protein sequence ID" value="CLYHEMP014300.1"/>
    <property type="gene ID" value="CLYHEMG014300"/>
</dbReference>
<comment type="similarity">
    <text evidence="2">Belongs to the REXO4 family.</text>
</comment>
<evidence type="ECO:0000256" key="9">
    <source>
        <dbReference type="ARBA" id="ARBA00025599"/>
    </source>
</evidence>
<sequence length="218" mass="25215">MLKSGRHILNSDGESESSSNEMQCEKTSTLLPCPENLVALDCEMVGVGKSKHDSLARCSIVDYHGNVLYDQYVQSRDQVTDYRTPWSGIRPKDLENAVPFLMARRQILQTLKGKIIVGHALNFDMKILKIHWPKDKIRDTSKFQPLRAKANLKDNNTPSLRRLTRELLFRDIQRSTHCSIEDSIAAMDLYRIVENEWEKPTKSVYFDDLFWPKCLDNK</sequence>
<dbReference type="PANTHER" id="PTHR12801:SF45">
    <property type="entry name" value="RNA EXONUCLEASE 4"/>
    <property type="match status" value="1"/>
</dbReference>
<dbReference type="InterPro" id="IPR036397">
    <property type="entry name" value="RNaseH_sf"/>
</dbReference>
<dbReference type="GeneID" id="136819328"/>
<evidence type="ECO:0000256" key="3">
    <source>
        <dbReference type="ARBA" id="ARBA00016937"/>
    </source>
</evidence>
<dbReference type="GO" id="GO:0006364">
    <property type="term" value="P:rRNA processing"/>
    <property type="evidence" value="ECO:0007669"/>
    <property type="project" value="UniProtKB-KW"/>
</dbReference>
<organism evidence="12 13">
    <name type="scientific">Clytia hemisphaerica</name>
    <dbReference type="NCBI Taxonomy" id="252671"/>
    <lineage>
        <taxon>Eukaryota</taxon>
        <taxon>Metazoa</taxon>
        <taxon>Cnidaria</taxon>
        <taxon>Hydrozoa</taxon>
        <taxon>Hydroidolina</taxon>
        <taxon>Leptothecata</taxon>
        <taxon>Obeliida</taxon>
        <taxon>Clytiidae</taxon>
        <taxon>Clytia</taxon>
    </lineage>
</organism>
<evidence type="ECO:0000256" key="10">
    <source>
        <dbReference type="SAM" id="MobiDB-lite"/>
    </source>
</evidence>
<dbReference type="GO" id="GO:0003676">
    <property type="term" value="F:nucleic acid binding"/>
    <property type="evidence" value="ECO:0007669"/>
    <property type="project" value="InterPro"/>
</dbReference>